<sequence>MNKQIILAASFFGLTAVILGAFGAHGFEGKISDYHLGTWKTANQYHFYHTLALLFLSTFSRAKNASIRVSFIAFVLGILLFSGSLYLLSVRSLLGLDGLTMLGPVTPLGGLCFIVGWGGLFVAAVRNRS</sequence>
<dbReference type="PANTHER" id="PTHR43461:SF1">
    <property type="entry name" value="TRANSMEMBRANE PROTEIN 256"/>
    <property type="match status" value="1"/>
</dbReference>
<gene>
    <name evidence="7" type="ORF">ACFS7Y_13035</name>
</gene>
<evidence type="ECO:0000313" key="8">
    <source>
        <dbReference type="Proteomes" id="UP001597525"/>
    </source>
</evidence>
<comment type="caution">
    <text evidence="7">The sequence shown here is derived from an EMBL/GenBank/DDBJ whole genome shotgun (WGS) entry which is preliminary data.</text>
</comment>
<evidence type="ECO:0000256" key="3">
    <source>
        <dbReference type="ARBA" id="ARBA00022692"/>
    </source>
</evidence>
<evidence type="ECO:0000256" key="6">
    <source>
        <dbReference type="SAM" id="Phobius"/>
    </source>
</evidence>
<name>A0ABW6BFN1_9SPHI</name>
<evidence type="ECO:0000256" key="1">
    <source>
        <dbReference type="ARBA" id="ARBA00004141"/>
    </source>
</evidence>
<feature type="transmembrane region" description="Helical" evidence="6">
    <location>
        <begin position="108"/>
        <end position="125"/>
    </location>
</feature>
<comment type="subcellular location">
    <subcellularLocation>
        <location evidence="1">Membrane</location>
        <topology evidence="1">Multi-pass membrane protein</topology>
    </subcellularLocation>
</comment>
<protein>
    <submittedName>
        <fullName evidence="7">DUF423 domain-containing protein</fullName>
    </submittedName>
</protein>
<evidence type="ECO:0000256" key="4">
    <source>
        <dbReference type="ARBA" id="ARBA00022989"/>
    </source>
</evidence>
<organism evidence="7 8">
    <name type="scientific">Sphingobacterium bambusae</name>
    <dbReference type="NCBI Taxonomy" id="662858"/>
    <lineage>
        <taxon>Bacteria</taxon>
        <taxon>Pseudomonadati</taxon>
        <taxon>Bacteroidota</taxon>
        <taxon>Sphingobacteriia</taxon>
        <taxon>Sphingobacteriales</taxon>
        <taxon>Sphingobacteriaceae</taxon>
        <taxon>Sphingobacterium</taxon>
    </lineage>
</organism>
<keyword evidence="3 6" id="KW-0812">Transmembrane</keyword>
<evidence type="ECO:0000256" key="5">
    <source>
        <dbReference type="ARBA" id="ARBA00023136"/>
    </source>
</evidence>
<dbReference type="RefSeq" id="WP_320185696.1">
    <property type="nucleotide sequence ID" value="NZ_CP138332.1"/>
</dbReference>
<dbReference type="EMBL" id="JBHUPB010000008">
    <property type="protein sequence ID" value="MFD2968317.1"/>
    <property type="molecule type" value="Genomic_DNA"/>
</dbReference>
<evidence type="ECO:0000313" key="7">
    <source>
        <dbReference type="EMBL" id="MFD2968317.1"/>
    </source>
</evidence>
<dbReference type="Pfam" id="PF04241">
    <property type="entry name" value="DUF423"/>
    <property type="match status" value="1"/>
</dbReference>
<keyword evidence="5 6" id="KW-0472">Membrane</keyword>
<dbReference type="InterPro" id="IPR006696">
    <property type="entry name" value="DUF423"/>
</dbReference>
<accession>A0ABW6BFN1</accession>
<dbReference type="Proteomes" id="UP001597525">
    <property type="component" value="Unassembled WGS sequence"/>
</dbReference>
<feature type="transmembrane region" description="Helical" evidence="6">
    <location>
        <begin position="69"/>
        <end position="88"/>
    </location>
</feature>
<proteinExistence type="inferred from homology"/>
<feature type="transmembrane region" description="Helical" evidence="6">
    <location>
        <begin position="45"/>
        <end position="62"/>
    </location>
</feature>
<comment type="similarity">
    <text evidence="2">Belongs to the UPF0382 family.</text>
</comment>
<keyword evidence="8" id="KW-1185">Reference proteome</keyword>
<evidence type="ECO:0000256" key="2">
    <source>
        <dbReference type="ARBA" id="ARBA00009694"/>
    </source>
</evidence>
<dbReference type="PANTHER" id="PTHR43461">
    <property type="entry name" value="TRANSMEMBRANE PROTEIN 256"/>
    <property type="match status" value="1"/>
</dbReference>
<reference evidence="8" key="1">
    <citation type="journal article" date="2019" name="Int. J. Syst. Evol. Microbiol.">
        <title>The Global Catalogue of Microorganisms (GCM) 10K type strain sequencing project: providing services to taxonomists for standard genome sequencing and annotation.</title>
        <authorList>
            <consortium name="The Broad Institute Genomics Platform"/>
            <consortium name="The Broad Institute Genome Sequencing Center for Infectious Disease"/>
            <person name="Wu L."/>
            <person name="Ma J."/>
        </authorList>
    </citation>
    <scope>NUCLEOTIDE SEQUENCE [LARGE SCALE GENOMIC DNA]</scope>
    <source>
        <strain evidence="8">KCTC 22814</strain>
    </source>
</reference>
<keyword evidence="4 6" id="KW-1133">Transmembrane helix</keyword>